<evidence type="ECO:0000256" key="2">
    <source>
        <dbReference type="SAM" id="SignalP"/>
    </source>
</evidence>
<dbReference type="PANTHER" id="PTHR47372">
    <property type="entry name" value="DAUER UP-REGULATED-RELATED"/>
    <property type="match status" value="1"/>
</dbReference>
<dbReference type="PANTHER" id="PTHR47372:SF11">
    <property type="entry name" value="RE19971P"/>
    <property type="match status" value="1"/>
</dbReference>
<comment type="caution">
    <text evidence="3">The sequence shown here is derived from an EMBL/GenBank/DDBJ whole genome shotgun (WGS) entry which is preliminary data.</text>
</comment>
<evidence type="ECO:0000313" key="4">
    <source>
        <dbReference type="Proteomes" id="UP000284706"/>
    </source>
</evidence>
<sequence>MRPSLILVPATLALAAQASWFSSSEETPYKSWNTKELRAWLEVHNVHVPEHPTHNELVSLVQDNWDTASAWTQDQYYAAQKSFADLRDTAFETWDESRLRQWLLEHGVVAPKGPKEHLVLLAKQKYKAYDKAASSYASQASATISTAIYGDTKHQMSKSATSVASQATSAAAQATKEVARAFDESKDYVYSTWDDNQMRSWLEEKGVIKPKAQVRREELLEKMHSAWGRVANPIWEAWSSSYIHDWLVSHNIIKSDFQKNREALEKQMKKYYYSTSDTVYGTWTDSQMRQWLIDHGVMKSDAQASRDKMMKLMRDNYLSAKDTFWDAWSDNSIRDWLIEHGYMRSDAQVKRDELIKLANEKWNDQVARTSDYLVWPDARLRAYLRNHGVDDSNIPEPRPILLQEVRVRWVQSKTKAENVYDTVKEMVNSGIYKAEDALHHVFALLSGGWEDAKEKAESTKRSGEQGWEDAKTRASGEYEKASNWASETAEDARQKTGEKVKIAGQKIKGEL</sequence>
<dbReference type="AlphaFoldDB" id="A0A409VYH8"/>
<dbReference type="EMBL" id="NHYE01005507">
    <property type="protein sequence ID" value="PPQ71324.1"/>
    <property type="molecule type" value="Genomic_DNA"/>
</dbReference>
<gene>
    <name evidence="3" type="ORF">CVT26_011969</name>
</gene>
<organism evidence="3 4">
    <name type="scientific">Gymnopilus dilepis</name>
    <dbReference type="NCBI Taxonomy" id="231916"/>
    <lineage>
        <taxon>Eukaryota</taxon>
        <taxon>Fungi</taxon>
        <taxon>Dikarya</taxon>
        <taxon>Basidiomycota</taxon>
        <taxon>Agaricomycotina</taxon>
        <taxon>Agaricomycetes</taxon>
        <taxon>Agaricomycetidae</taxon>
        <taxon>Agaricales</taxon>
        <taxon>Agaricineae</taxon>
        <taxon>Hymenogastraceae</taxon>
        <taxon>Gymnopilus</taxon>
    </lineage>
</organism>
<feature type="signal peptide" evidence="2">
    <location>
        <begin position="1"/>
        <end position="18"/>
    </location>
</feature>
<keyword evidence="4" id="KW-1185">Reference proteome</keyword>
<proteinExistence type="predicted"/>
<reference evidence="3 4" key="1">
    <citation type="journal article" date="2018" name="Evol. Lett.">
        <title>Horizontal gene cluster transfer increased hallucinogenic mushroom diversity.</title>
        <authorList>
            <person name="Reynolds H.T."/>
            <person name="Vijayakumar V."/>
            <person name="Gluck-Thaler E."/>
            <person name="Korotkin H.B."/>
            <person name="Matheny P.B."/>
            <person name="Slot J.C."/>
        </authorList>
    </citation>
    <scope>NUCLEOTIDE SEQUENCE [LARGE SCALE GENOMIC DNA]</scope>
    <source>
        <strain evidence="3 4">SRW20</strain>
    </source>
</reference>
<feature type="region of interest" description="Disordered" evidence="1">
    <location>
        <begin position="455"/>
        <end position="511"/>
    </location>
</feature>
<dbReference type="InterPro" id="IPR018803">
    <property type="entry name" value="Ish1/Msc1-like"/>
</dbReference>
<protein>
    <submittedName>
        <fullName evidence="3">Uncharacterized protein</fullName>
    </submittedName>
</protein>
<evidence type="ECO:0000313" key="3">
    <source>
        <dbReference type="EMBL" id="PPQ71324.1"/>
    </source>
</evidence>
<evidence type="ECO:0000256" key="1">
    <source>
        <dbReference type="SAM" id="MobiDB-lite"/>
    </source>
</evidence>
<dbReference type="InParanoid" id="A0A409VYH8"/>
<name>A0A409VYH8_9AGAR</name>
<dbReference type="Pfam" id="PF10281">
    <property type="entry name" value="Ish1"/>
    <property type="match status" value="6"/>
</dbReference>
<dbReference type="Proteomes" id="UP000284706">
    <property type="component" value="Unassembled WGS sequence"/>
</dbReference>
<feature type="compositionally biased region" description="Basic and acidic residues" evidence="1">
    <location>
        <begin position="490"/>
        <end position="511"/>
    </location>
</feature>
<accession>A0A409VYH8</accession>
<dbReference type="STRING" id="231916.A0A409VYH8"/>
<keyword evidence="2" id="KW-0732">Signal</keyword>
<feature type="compositionally biased region" description="Basic and acidic residues" evidence="1">
    <location>
        <begin position="455"/>
        <end position="480"/>
    </location>
</feature>
<dbReference type="OrthoDB" id="2527403at2759"/>
<feature type="chain" id="PRO_5019384099" evidence="2">
    <location>
        <begin position="19"/>
        <end position="511"/>
    </location>
</feature>